<keyword evidence="3" id="KW-1185">Reference proteome</keyword>
<dbReference type="EMBL" id="JANBVO010000020">
    <property type="protein sequence ID" value="KAJ9142935.1"/>
    <property type="molecule type" value="Genomic_DNA"/>
</dbReference>
<dbReference type="Proteomes" id="UP001174694">
    <property type="component" value="Unassembled WGS sequence"/>
</dbReference>
<sequence>MEANSIKKAYVDTPHGQLHYHYALPRDRPPLDVLVFLHKSASSSKSYVKLIEHFHAEGYACYAPDMPGFGSSFDPSETAIQEILTHGTRWYIDVFMQAFNTLGIAGPGKTFHVLGHHTGASLAIEMATVYPEAVKSIGMVGPSVMSAEERAKMKDRFFAPFNQPVRDGSHLLKTWEYLRNMGVGEDVDLHQREAIDHIRAWKGRNQIYGAIWAQDKETFFRRASCPILAMCATDDVLYPHFENVRKLRPDITPVLIGGANFSLDRDTDRIIEAWADFIKKGV</sequence>
<evidence type="ECO:0000313" key="2">
    <source>
        <dbReference type="EMBL" id="KAJ9142935.1"/>
    </source>
</evidence>
<dbReference type="InterPro" id="IPR050266">
    <property type="entry name" value="AB_hydrolase_sf"/>
</dbReference>
<dbReference type="Pfam" id="PF00561">
    <property type="entry name" value="Abhydrolase_1"/>
    <property type="match status" value="1"/>
</dbReference>
<organism evidence="2 3">
    <name type="scientific">Pleurostoma richardsiae</name>
    <dbReference type="NCBI Taxonomy" id="41990"/>
    <lineage>
        <taxon>Eukaryota</taxon>
        <taxon>Fungi</taxon>
        <taxon>Dikarya</taxon>
        <taxon>Ascomycota</taxon>
        <taxon>Pezizomycotina</taxon>
        <taxon>Sordariomycetes</taxon>
        <taxon>Sordariomycetidae</taxon>
        <taxon>Calosphaeriales</taxon>
        <taxon>Pleurostomataceae</taxon>
        <taxon>Pleurostoma</taxon>
    </lineage>
</organism>
<evidence type="ECO:0000313" key="3">
    <source>
        <dbReference type="Proteomes" id="UP001174694"/>
    </source>
</evidence>
<gene>
    <name evidence="2" type="ORF">NKR23_g6747</name>
</gene>
<dbReference type="GO" id="GO:0047372">
    <property type="term" value="F:monoacylglycerol lipase activity"/>
    <property type="evidence" value="ECO:0007669"/>
    <property type="project" value="TreeGrafter"/>
</dbReference>
<proteinExistence type="predicted"/>
<dbReference type="InterPro" id="IPR000073">
    <property type="entry name" value="AB_hydrolase_1"/>
</dbReference>
<feature type="domain" description="AB hydrolase-1" evidence="1">
    <location>
        <begin position="33"/>
        <end position="156"/>
    </location>
</feature>
<evidence type="ECO:0000259" key="1">
    <source>
        <dbReference type="Pfam" id="PF00561"/>
    </source>
</evidence>
<dbReference type="InterPro" id="IPR029058">
    <property type="entry name" value="AB_hydrolase_fold"/>
</dbReference>
<name>A0AA38VDV3_9PEZI</name>
<dbReference type="SUPFAM" id="SSF53474">
    <property type="entry name" value="alpha/beta-Hydrolases"/>
    <property type="match status" value="1"/>
</dbReference>
<dbReference type="AlphaFoldDB" id="A0AA38VDV3"/>
<dbReference type="PANTHER" id="PTHR43798:SF33">
    <property type="entry name" value="HYDROLASE, PUTATIVE (AFU_ORTHOLOGUE AFUA_2G14860)-RELATED"/>
    <property type="match status" value="1"/>
</dbReference>
<dbReference type="GO" id="GO:0016020">
    <property type="term" value="C:membrane"/>
    <property type="evidence" value="ECO:0007669"/>
    <property type="project" value="TreeGrafter"/>
</dbReference>
<dbReference type="GO" id="GO:0046464">
    <property type="term" value="P:acylglycerol catabolic process"/>
    <property type="evidence" value="ECO:0007669"/>
    <property type="project" value="TreeGrafter"/>
</dbReference>
<reference evidence="2" key="1">
    <citation type="submission" date="2022-07" db="EMBL/GenBank/DDBJ databases">
        <title>Fungi with potential for degradation of polypropylene.</title>
        <authorList>
            <person name="Gostincar C."/>
        </authorList>
    </citation>
    <scope>NUCLEOTIDE SEQUENCE</scope>
    <source>
        <strain evidence="2">EXF-13308</strain>
    </source>
</reference>
<accession>A0AA38VDV3</accession>
<dbReference type="Gene3D" id="3.40.50.1820">
    <property type="entry name" value="alpha/beta hydrolase"/>
    <property type="match status" value="1"/>
</dbReference>
<dbReference type="PANTHER" id="PTHR43798">
    <property type="entry name" value="MONOACYLGLYCEROL LIPASE"/>
    <property type="match status" value="1"/>
</dbReference>
<protein>
    <submittedName>
        <fullName evidence="2">Alpha/beta-hydrolase</fullName>
    </submittedName>
</protein>
<comment type="caution">
    <text evidence="2">The sequence shown here is derived from an EMBL/GenBank/DDBJ whole genome shotgun (WGS) entry which is preliminary data.</text>
</comment>